<dbReference type="SMART" id="SM00490">
    <property type="entry name" value="HELICc"/>
    <property type="match status" value="1"/>
</dbReference>
<feature type="compositionally biased region" description="Low complexity" evidence="13">
    <location>
        <begin position="521"/>
        <end position="537"/>
    </location>
</feature>
<dbReference type="Gene3D" id="3.40.50.300">
    <property type="entry name" value="P-loop containing nucleotide triphosphate hydrolases"/>
    <property type="match status" value="2"/>
</dbReference>
<comment type="similarity">
    <text evidence="1">Belongs to the helicase family. RecQ subfamily.</text>
</comment>
<dbReference type="PROSITE" id="PS51194">
    <property type="entry name" value="HELICASE_CTER"/>
    <property type="match status" value="1"/>
</dbReference>
<feature type="region of interest" description="Disordered" evidence="13">
    <location>
        <begin position="516"/>
        <end position="537"/>
    </location>
</feature>
<reference evidence="16 17" key="1">
    <citation type="submission" date="2023-11" db="EMBL/GenBank/DDBJ databases">
        <title>Draft genome of Azohydromonas lata strain H1 (DSM1123), a polyhydroxyalkanoate producer.</title>
        <authorList>
            <person name="Traversa D."/>
            <person name="D'Addabbo P."/>
            <person name="Pazzani C."/>
            <person name="Manzari C."/>
            <person name="Chiara M."/>
            <person name="Scrascia M."/>
        </authorList>
    </citation>
    <scope>NUCLEOTIDE SEQUENCE [LARGE SCALE GENOMIC DNA]</scope>
    <source>
        <strain evidence="16 17">H1</strain>
    </source>
</reference>
<dbReference type="PANTHER" id="PTHR13710:SF105">
    <property type="entry name" value="ATP-DEPENDENT DNA HELICASE Q1"/>
    <property type="match status" value="1"/>
</dbReference>
<sequence>MTANNLPAALRRSLRRTFGLRELREGQQAVIERVLAGQDTLAVMPTGAGKSLCYQLPALHLDGRTVVVSPLIALMHDQASKLEEAGVEAAQLNSARPAAEQKDSMARIAQARSDIVFTTPERLADTAFLETLRQAGVALLVVDEAHCISQWGHDFRPAFLGIGAALRTLGDPPVLALTATATEQVIADMRRHLGRPKLEIVDTGVYRPNLRLQVAVCDSEKHKFETLQRALGKTDGPGIVYTATVKTCEELYQRLGAAGESVTRYHGKLRAAERQANQERFMGGQARVMIATNAFGMGIDKADLRFVLHYQLPGSLLAYYQEAGRAGRDGEAADCALLYHRPDRQVQQFFLARSRPDADELRSVVQALGEAPLPVASLLKRLPGFTRHRLMHALTLLRDAGMVRANRTRAWSLLRGVEHLDITPLVADYEARAEHEHEALERMVFYAQTGRCRWRALLEYFEQEPPFEGEHCGHCDNCLNFASAQEAARQQDAAAASARAVAPAAANETIAASALQEQPRPQAVQPGPEVVVGEPQPASVPMGGLRKPGRPPSMSAPAAFQVGEAVRVPRYGSGRVASSSAGEVAIKFPDGRTRSFVTQYVQRDAAPSAAAG</sequence>
<evidence type="ECO:0000256" key="2">
    <source>
        <dbReference type="ARBA" id="ARBA00022723"/>
    </source>
</evidence>
<evidence type="ECO:0000256" key="10">
    <source>
        <dbReference type="ARBA" id="ARBA00034808"/>
    </source>
</evidence>
<keyword evidence="3" id="KW-0547">Nucleotide-binding</keyword>
<dbReference type="PROSITE" id="PS00690">
    <property type="entry name" value="DEAH_ATP_HELICASE"/>
    <property type="match status" value="1"/>
</dbReference>
<name>A0ABU5IKC9_9BURK</name>
<dbReference type="NCBIfam" id="TIGR00614">
    <property type="entry name" value="recQ_fam"/>
    <property type="match status" value="1"/>
</dbReference>
<dbReference type="RefSeq" id="WP_322467126.1">
    <property type="nucleotide sequence ID" value="NZ_JAXOJX010000042.1"/>
</dbReference>
<evidence type="ECO:0000256" key="3">
    <source>
        <dbReference type="ARBA" id="ARBA00022741"/>
    </source>
</evidence>
<dbReference type="Pfam" id="PF00271">
    <property type="entry name" value="Helicase_C"/>
    <property type="match status" value="1"/>
</dbReference>
<keyword evidence="2" id="KW-0479">Metal-binding</keyword>
<protein>
    <recommendedName>
        <fullName evidence="11">ATP-dependent DNA helicase RecQ</fullName>
        <ecNumber evidence="10">5.6.2.4</ecNumber>
    </recommendedName>
    <alternativeName>
        <fullName evidence="12">DNA 3'-5' helicase RecQ</fullName>
    </alternativeName>
</protein>
<dbReference type="CDD" id="cd17920">
    <property type="entry name" value="DEXHc_RecQ"/>
    <property type="match status" value="1"/>
</dbReference>
<dbReference type="EMBL" id="JAXOJX010000042">
    <property type="protein sequence ID" value="MDZ5459357.1"/>
    <property type="molecule type" value="Genomic_DNA"/>
</dbReference>
<evidence type="ECO:0000256" key="12">
    <source>
        <dbReference type="ARBA" id="ARBA00044550"/>
    </source>
</evidence>
<organism evidence="16 17">
    <name type="scientific">Azohydromonas lata</name>
    <dbReference type="NCBI Taxonomy" id="45677"/>
    <lineage>
        <taxon>Bacteria</taxon>
        <taxon>Pseudomonadati</taxon>
        <taxon>Pseudomonadota</taxon>
        <taxon>Betaproteobacteria</taxon>
        <taxon>Burkholderiales</taxon>
        <taxon>Sphaerotilaceae</taxon>
        <taxon>Azohydromonas</taxon>
    </lineage>
</organism>
<dbReference type="InterPro" id="IPR002464">
    <property type="entry name" value="DNA/RNA_helicase_DEAH_CS"/>
</dbReference>
<evidence type="ECO:0000256" key="13">
    <source>
        <dbReference type="SAM" id="MobiDB-lite"/>
    </source>
</evidence>
<evidence type="ECO:0000256" key="7">
    <source>
        <dbReference type="ARBA" id="ARBA00023125"/>
    </source>
</evidence>
<dbReference type="InterPro" id="IPR004589">
    <property type="entry name" value="DNA_helicase_ATP-dep_RecQ"/>
</dbReference>
<evidence type="ECO:0000256" key="4">
    <source>
        <dbReference type="ARBA" id="ARBA00022801"/>
    </source>
</evidence>
<dbReference type="PROSITE" id="PS51192">
    <property type="entry name" value="HELICASE_ATP_BIND_1"/>
    <property type="match status" value="1"/>
</dbReference>
<comment type="catalytic activity">
    <reaction evidence="9">
        <text>Couples ATP hydrolysis with the unwinding of duplex DNA by translocating in the 3'-5' direction.</text>
        <dbReference type="EC" id="5.6.2.4"/>
    </reaction>
</comment>
<evidence type="ECO:0000313" key="16">
    <source>
        <dbReference type="EMBL" id="MDZ5459357.1"/>
    </source>
</evidence>
<dbReference type="PANTHER" id="PTHR13710">
    <property type="entry name" value="DNA HELICASE RECQ FAMILY MEMBER"/>
    <property type="match status" value="1"/>
</dbReference>
<dbReference type="SUPFAM" id="SSF52540">
    <property type="entry name" value="P-loop containing nucleoside triphosphate hydrolases"/>
    <property type="match status" value="1"/>
</dbReference>
<evidence type="ECO:0000259" key="14">
    <source>
        <dbReference type="PROSITE" id="PS51192"/>
    </source>
</evidence>
<dbReference type="Proteomes" id="UP001293718">
    <property type="component" value="Unassembled WGS sequence"/>
</dbReference>
<dbReference type="Pfam" id="PF00270">
    <property type="entry name" value="DEAD"/>
    <property type="match status" value="1"/>
</dbReference>
<dbReference type="InterPro" id="IPR001650">
    <property type="entry name" value="Helicase_C-like"/>
</dbReference>
<feature type="domain" description="Helicase C-terminal" evidence="15">
    <location>
        <begin position="226"/>
        <end position="369"/>
    </location>
</feature>
<gene>
    <name evidence="16" type="ORF">SM757_22520</name>
</gene>
<keyword evidence="8" id="KW-0413">Isomerase</keyword>
<dbReference type="GO" id="GO:0016787">
    <property type="term" value="F:hydrolase activity"/>
    <property type="evidence" value="ECO:0007669"/>
    <property type="project" value="UniProtKB-KW"/>
</dbReference>
<dbReference type="Pfam" id="PF16124">
    <property type="entry name" value="RecQ_Zn_bind"/>
    <property type="match status" value="1"/>
</dbReference>
<proteinExistence type="inferred from homology"/>
<evidence type="ECO:0000259" key="15">
    <source>
        <dbReference type="PROSITE" id="PS51194"/>
    </source>
</evidence>
<evidence type="ECO:0000256" key="1">
    <source>
        <dbReference type="ARBA" id="ARBA00005446"/>
    </source>
</evidence>
<evidence type="ECO:0000256" key="11">
    <source>
        <dbReference type="ARBA" id="ARBA00044535"/>
    </source>
</evidence>
<comment type="caution">
    <text evidence="16">The sequence shown here is derived from an EMBL/GenBank/DDBJ whole genome shotgun (WGS) entry which is preliminary data.</text>
</comment>
<dbReference type="GO" id="GO:0003678">
    <property type="term" value="F:DNA helicase activity"/>
    <property type="evidence" value="ECO:0007669"/>
    <property type="project" value="UniProtKB-EC"/>
</dbReference>
<dbReference type="InterPro" id="IPR014001">
    <property type="entry name" value="Helicase_ATP-bd"/>
</dbReference>
<keyword evidence="7" id="KW-0238">DNA-binding</keyword>
<accession>A0ABU5IKC9</accession>
<dbReference type="InterPro" id="IPR011545">
    <property type="entry name" value="DEAD/DEAH_box_helicase_dom"/>
</dbReference>
<dbReference type="SMART" id="SM00487">
    <property type="entry name" value="DEXDc"/>
    <property type="match status" value="1"/>
</dbReference>
<dbReference type="EC" id="5.6.2.4" evidence="10"/>
<dbReference type="InterPro" id="IPR027417">
    <property type="entry name" value="P-loop_NTPase"/>
</dbReference>
<evidence type="ECO:0000256" key="8">
    <source>
        <dbReference type="ARBA" id="ARBA00023235"/>
    </source>
</evidence>
<keyword evidence="6" id="KW-0067">ATP-binding</keyword>
<evidence type="ECO:0000256" key="9">
    <source>
        <dbReference type="ARBA" id="ARBA00034617"/>
    </source>
</evidence>
<keyword evidence="4 16" id="KW-0378">Hydrolase</keyword>
<feature type="domain" description="Helicase ATP-binding" evidence="14">
    <location>
        <begin position="31"/>
        <end position="199"/>
    </location>
</feature>
<dbReference type="InterPro" id="IPR032284">
    <property type="entry name" value="RecQ_Zn-bd"/>
</dbReference>
<keyword evidence="17" id="KW-1185">Reference proteome</keyword>
<evidence type="ECO:0000313" key="17">
    <source>
        <dbReference type="Proteomes" id="UP001293718"/>
    </source>
</evidence>
<keyword evidence="5 16" id="KW-0347">Helicase</keyword>
<evidence type="ECO:0000256" key="6">
    <source>
        <dbReference type="ARBA" id="ARBA00022840"/>
    </source>
</evidence>
<evidence type="ECO:0000256" key="5">
    <source>
        <dbReference type="ARBA" id="ARBA00022806"/>
    </source>
</evidence>